<feature type="compositionally biased region" description="Low complexity" evidence="1">
    <location>
        <begin position="423"/>
        <end position="441"/>
    </location>
</feature>
<evidence type="ECO:0000313" key="4">
    <source>
        <dbReference type="RefSeq" id="XP_006821703.1"/>
    </source>
</evidence>
<feature type="region of interest" description="Disordered" evidence="1">
    <location>
        <begin position="422"/>
        <end position="443"/>
    </location>
</feature>
<feature type="region of interest" description="Disordered" evidence="1">
    <location>
        <begin position="603"/>
        <end position="622"/>
    </location>
</feature>
<name>A0ABM0MNW2_SACKO</name>
<protein>
    <submittedName>
        <fullName evidence="4">Uncharacterized protein LOC102805022</fullName>
    </submittedName>
</protein>
<accession>A0ABM0MNW2</accession>
<feature type="compositionally biased region" description="Basic residues" evidence="1">
    <location>
        <begin position="740"/>
        <end position="750"/>
    </location>
</feature>
<feature type="domain" description="IRS-type PTB" evidence="2">
    <location>
        <begin position="96"/>
        <end position="171"/>
    </location>
</feature>
<dbReference type="GeneID" id="102805022"/>
<evidence type="ECO:0000256" key="1">
    <source>
        <dbReference type="SAM" id="MobiDB-lite"/>
    </source>
</evidence>
<dbReference type="Pfam" id="PF02174">
    <property type="entry name" value="IRS"/>
    <property type="match status" value="1"/>
</dbReference>
<dbReference type="InterPro" id="IPR011993">
    <property type="entry name" value="PH-like_dom_sf"/>
</dbReference>
<organism evidence="3 4">
    <name type="scientific">Saccoglossus kowalevskii</name>
    <name type="common">Acorn worm</name>
    <dbReference type="NCBI Taxonomy" id="10224"/>
    <lineage>
        <taxon>Eukaryota</taxon>
        <taxon>Metazoa</taxon>
        <taxon>Hemichordata</taxon>
        <taxon>Enteropneusta</taxon>
        <taxon>Harrimaniidae</taxon>
        <taxon>Saccoglossus</taxon>
    </lineage>
</organism>
<proteinExistence type="predicted"/>
<feature type="compositionally biased region" description="Basic and acidic residues" evidence="1">
    <location>
        <begin position="1003"/>
        <end position="1012"/>
    </location>
</feature>
<dbReference type="PANTHER" id="PTHR21636">
    <property type="entry name" value="PROTEIN DOK-7"/>
    <property type="match status" value="1"/>
</dbReference>
<dbReference type="SUPFAM" id="SSF50729">
    <property type="entry name" value="PH domain-like"/>
    <property type="match status" value="1"/>
</dbReference>
<dbReference type="Gene3D" id="2.30.29.30">
    <property type="entry name" value="Pleckstrin-homology domain (PH domain)/Phosphotyrosine-binding domain (PTB)"/>
    <property type="match status" value="2"/>
</dbReference>
<dbReference type="InterPro" id="IPR002404">
    <property type="entry name" value="IRS_PTB"/>
</dbReference>
<feature type="compositionally biased region" description="Basic and acidic residues" evidence="1">
    <location>
        <begin position="720"/>
        <end position="739"/>
    </location>
</feature>
<sequence length="1041" mass="117088">MVRSADEIKLILYRNLHAYREDKALQVISISSNEFCGMECNLIIQRRPNVLSIVCLHGIVLLGFDQPDKMIDWQLTIHAALGYFGDQKFTISLPNRGKLSPGPATLYLSQDHFAVTTSIPVKVLASWNFHDLARYGNIDEGFAFEASRTASSGGIFVLLTDEGDFIRSAFDAISRRDVHVNSIRQSFESEANIENRPLLTFTNECMDTIEKKSEEQVQGELTKRDIMHFARRTSVINIDDSFTERLDSSFDISTAFLDPMVNRRVSRKASLGQCLTKKSAEEFELKQKRKMSVPNCMTTYCNPQERFSGGHLEDYGVLSEIHDLEKYTSLSYRTDKLKVNGMSIPTHGAITPEELHQRSIKTKDIYIENLKNDNSTGPIREQEYELMAPLTSPHETTNDLTNSQNRKELIRDAEYELMAPLKNSQSSNSQESDGSSSSSGNYHFHTTNSMTLIRDAEYELMGPLAPVQKTNVPPNGPIREAEYELMHPRGTIPCPYRNLPSNSKLMQQRSIDLKNNEVGPVSGPIRDIEYEIMSPQKQDVNLTQSDSDGAKQGSGGSYIDFRKHIMPRDDKKDLFTMLEFGHSAALQNSHDTSPRPLPVSFKLLTPPSSPTHDTPPLRPRPVTCKLQGVSTEDNIPAPFEHSELLLPTQLLTPPSNKSESQVASPYSHAKDEGKISKKSKRKRCVTEPTRTGSPNVLETEAEQKGLLSNKTKNSDGTYMYERKRSLTDPEILKARDKSKVKSSFRKSRKKSANEKRTESISVPQASATNSKMSGFKFKKPRRGSSAKDKMLFGSMRLPKKATLFETTRTYSMVSPPRKISPATLSRYEMCSRSSQDWPMARKPVYHFGDNKKTSFQRPRTGSEYEVVHTNCNKEEQEEKLEGAVGGTVSARGDCFLDVPLPERQSISSTETLDQILSRISLKDQAVDTPDRKSQCSSETGEVLELVMLGTDSLVEECFSESTHERNRKISHSRTLSLPDCSYSPWMAVPQIPVSIISNDEDDHSSTEMKSSDTNENDDNDVDYAEIDFIATQNIAKQNIKT</sequence>
<dbReference type="InterPro" id="IPR037746">
    <property type="entry name" value="Dok-7"/>
</dbReference>
<dbReference type="Proteomes" id="UP000694865">
    <property type="component" value="Unplaced"/>
</dbReference>
<dbReference type="PANTHER" id="PTHR21636:SF2">
    <property type="entry name" value="PROTEIN DOK-7"/>
    <property type="match status" value="1"/>
</dbReference>
<evidence type="ECO:0000313" key="3">
    <source>
        <dbReference type="Proteomes" id="UP000694865"/>
    </source>
</evidence>
<keyword evidence="3" id="KW-1185">Reference proteome</keyword>
<feature type="compositionally biased region" description="Polar residues" evidence="1">
    <location>
        <begin position="759"/>
        <end position="772"/>
    </location>
</feature>
<dbReference type="SMART" id="SM01244">
    <property type="entry name" value="IRS"/>
    <property type="match status" value="1"/>
</dbReference>
<feature type="compositionally biased region" description="Acidic residues" evidence="1">
    <location>
        <begin position="1014"/>
        <end position="1023"/>
    </location>
</feature>
<feature type="region of interest" description="Disordered" evidence="1">
    <location>
        <begin position="650"/>
        <end position="785"/>
    </location>
</feature>
<feature type="compositionally biased region" description="Polar residues" evidence="1">
    <location>
        <begin position="706"/>
        <end position="716"/>
    </location>
</feature>
<evidence type="ECO:0000259" key="2">
    <source>
        <dbReference type="Pfam" id="PF02174"/>
    </source>
</evidence>
<feature type="region of interest" description="Disordered" evidence="1">
    <location>
        <begin position="540"/>
        <end position="560"/>
    </location>
</feature>
<feature type="compositionally biased region" description="Low complexity" evidence="1">
    <location>
        <begin position="603"/>
        <end position="614"/>
    </location>
</feature>
<dbReference type="RefSeq" id="XP_006821703.1">
    <property type="nucleotide sequence ID" value="XM_006821640.1"/>
</dbReference>
<feature type="compositionally biased region" description="Polar residues" evidence="1">
    <location>
        <begin position="655"/>
        <end position="664"/>
    </location>
</feature>
<feature type="region of interest" description="Disordered" evidence="1">
    <location>
        <begin position="997"/>
        <end position="1023"/>
    </location>
</feature>
<reference evidence="4" key="1">
    <citation type="submission" date="2025-08" db="UniProtKB">
        <authorList>
            <consortium name="RefSeq"/>
        </authorList>
    </citation>
    <scope>IDENTIFICATION</scope>
    <source>
        <tissue evidence="4">Testes</tissue>
    </source>
</reference>
<gene>
    <name evidence="4" type="primary">LOC102805022</name>
</gene>